<evidence type="ECO:0000313" key="2">
    <source>
        <dbReference type="Proteomes" id="UP001375539"/>
    </source>
</evidence>
<proteinExistence type="predicted"/>
<sequence length="68" mass="7973">MNEISERERRILRCIREWISDHGEAPTVLEISQEVGLSSTSSTAYQLGKLEQRGLISRDRRWRSIRLC</sequence>
<name>A0ACC6QVE4_9ACTN</name>
<dbReference type="EMBL" id="JBBKAI010000004">
    <property type="protein sequence ID" value="MEJ8662281.1"/>
    <property type="molecule type" value="Genomic_DNA"/>
</dbReference>
<reference evidence="1" key="1">
    <citation type="submission" date="2024-03" db="EMBL/GenBank/DDBJ databases">
        <title>Novel Streptomyces species of biotechnological and ecological value are a feature of Machair soil.</title>
        <authorList>
            <person name="Prole J.R."/>
            <person name="Goodfellow M."/>
            <person name="Allenby N."/>
            <person name="Ward A.C."/>
        </authorList>
    </citation>
    <scope>NUCLEOTIDE SEQUENCE</scope>
    <source>
        <strain evidence="1">MS1.AVA.4</strain>
    </source>
</reference>
<organism evidence="1 2">
    <name type="scientific">Streptomyces pratisoli</name>
    <dbReference type="NCBI Taxonomy" id="3139917"/>
    <lineage>
        <taxon>Bacteria</taxon>
        <taxon>Bacillati</taxon>
        <taxon>Actinomycetota</taxon>
        <taxon>Actinomycetes</taxon>
        <taxon>Kitasatosporales</taxon>
        <taxon>Streptomycetaceae</taxon>
        <taxon>Streptomyces</taxon>
    </lineage>
</organism>
<accession>A0ACC6QVE4</accession>
<evidence type="ECO:0000313" key="1">
    <source>
        <dbReference type="EMBL" id="MEJ8662281.1"/>
    </source>
</evidence>
<keyword evidence="2" id="KW-1185">Reference proteome</keyword>
<gene>
    <name evidence="1" type="ORF">WKI58_38485</name>
</gene>
<dbReference type="Proteomes" id="UP001375539">
    <property type="component" value="Unassembled WGS sequence"/>
</dbReference>
<protein>
    <submittedName>
        <fullName evidence="1">Uncharacterized protein</fullName>
    </submittedName>
</protein>
<comment type="caution">
    <text evidence="1">The sequence shown here is derived from an EMBL/GenBank/DDBJ whole genome shotgun (WGS) entry which is preliminary data.</text>
</comment>